<feature type="signal peptide" evidence="2">
    <location>
        <begin position="1"/>
        <end position="24"/>
    </location>
</feature>
<dbReference type="EMBL" id="RIBS01000002">
    <property type="protein sequence ID" value="RNF85411.1"/>
    <property type="molecule type" value="Genomic_DNA"/>
</dbReference>
<evidence type="ECO:0000313" key="3">
    <source>
        <dbReference type="EMBL" id="RNF85411.1"/>
    </source>
</evidence>
<reference evidence="3 4" key="1">
    <citation type="submission" date="2018-11" db="EMBL/GenBank/DDBJ databases">
        <title>Lysobacter cryohumiis sp. nov., isolated from soil in the Tianshan Mountains, Xinjiang, China.</title>
        <authorList>
            <person name="Luo Y."/>
            <person name="Sheng H."/>
        </authorList>
    </citation>
    <scope>NUCLEOTIDE SEQUENCE [LARGE SCALE GENOMIC DNA]</scope>
    <source>
        <strain evidence="3 4">ZS60</strain>
    </source>
</reference>
<dbReference type="RefSeq" id="WP_123087194.1">
    <property type="nucleotide sequence ID" value="NZ_RIBS01000002.1"/>
</dbReference>
<feature type="compositionally biased region" description="Basic and acidic residues" evidence="1">
    <location>
        <begin position="38"/>
        <end position="72"/>
    </location>
</feature>
<keyword evidence="2" id="KW-0732">Signal</keyword>
<evidence type="ECO:0000256" key="2">
    <source>
        <dbReference type="SAM" id="SignalP"/>
    </source>
</evidence>
<feature type="region of interest" description="Disordered" evidence="1">
    <location>
        <begin position="33"/>
        <end position="80"/>
    </location>
</feature>
<keyword evidence="4" id="KW-1185">Reference proteome</keyword>
<organism evidence="3 4">
    <name type="scientific">Montanilutibacter psychrotolerans</name>
    <dbReference type="NCBI Taxonomy" id="1327343"/>
    <lineage>
        <taxon>Bacteria</taxon>
        <taxon>Pseudomonadati</taxon>
        <taxon>Pseudomonadota</taxon>
        <taxon>Gammaproteobacteria</taxon>
        <taxon>Lysobacterales</taxon>
        <taxon>Lysobacteraceae</taxon>
        <taxon>Montanilutibacter</taxon>
    </lineage>
</organism>
<evidence type="ECO:0000313" key="4">
    <source>
        <dbReference type="Proteomes" id="UP000267049"/>
    </source>
</evidence>
<feature type="chain" id="PRO_5018208301" description="Secreted protein" evidence="2">
    <location>
        <begin position="25"/>
        <end position="80"/>
    </location>
</feature>
<proteinExistence type="predicted"/>
<gene>
    <name evidence="3" type="ORF">EER27_06545</name>
</gene>
<comment type="caution">
    <text evidence="3">The sequence shown here is derived from an EMBL/GenBank/DDBJ whole genome shotgun (WGS) entry which is preliminary data.</text>
</comment>
<protein>
    <recommendedName>
        <fullName evidence="5">Secreted protein</fullName>
    </recommendedName>
</protein>
<dbReference type="AlphaFoldDB" id="A0A3M8SVQ3"/>
<dbReference type="PROSITE" id="PS51257">
    <property type="entry name" value="PROKAR_LIPOPROTEIN"/>
    <property type="match status" value="1"/>
</dbReference>
<sequence length="80" mass="8193">MSVKANSLAVLGAVVLAVTLSACGGGNDLDLNSAQAQAEREEEAKHFDNMKYAEVKPIGAEEAKPAPEKPSEPAEGAAAK</sequence>
<evidence type="ECO:0008006" key="5">
    <source>
        <dbReference type="Google" id="ProtNLM"/>
    </source>
</evidence>
<accession>A0A3M8SVQ3</accession>
<evidence type="ECO:0000256" key="1">
    <source>
        <dbReference type="SAM" id="MobiDB-lite"/>
    </source>
</evidence>
<name>A0A3M8SVQ3_9GAMM</name>
<dbReference type="Proteomes" id="UP000267049">
    <property type="component" value="Unassembled WGS sequence"/>
</dbReference>